<dbReference type="Proteomes" id="UP000738349">
    <property type="component" value="Unassembled WGS sequence"/>
</dbReference>
<dbReference type="OrthoDB" id="5383867at2759"/>
<reference evidence="1" key="1">
    <citation type="journal article" date="2021" name="Nat. Commun.">
        <title>Genetic determinants of endophytism in the Arabidopsis root mycobiome.</title>
        <authorList>
            <person name="Mesny F."/>
            <person name="Miyauchi S."/>
            <person name="Thiergart T."/>
            <person name="Pickel B."/>
            <person name="Atanasova L."/>
            <person name="Karlsson M."/>
            <person name="Huettel B."/>
            <person name="Barry K.W."/>
            <person name="Haridas S."/>
            <person name="Chen C."/>
            <person name="Bauer D."/>
            <person name="Andreopoulos W."/>
            <person name="Pangilinan J."/>
            <person name="LaButti K."/>
            <person name="Riley R."/>
            <person name="Lipzen A."/>
            <person name="Clum A."/>
            <person name="Drula E."/>
            <person name="Henrissat B."/>
            <person name="Kohler A."/>
            <person name="Grigoriev I.V."/>
            <person name="Martin F.M."/>
            <person name="Hacquard S."/>
        </authorList>
    </citation>
    <scope>NUCLEOTIDE SEQUENCE</scope>
    <source>
        <strain evidence="1">MPI-CAGE-AT-0147</strain>
    </source>
</reference>
<gene>
    <name evidence="1" type="ORF">EDB81DRAFT_826995</name>
</gene>
<keyword evidence="2" id="KW-1185">Reference proteome</keyword>
<protein>
    <submittedName>
        <fullName evidence="1">Uncharacterized protein</fullName>
    </submittedName>
</protein>
<dbReference type="EMBL" id="JAGMUV010000037">
    <property type="protein sequence ID" value="KAH7112663.1"/>
    <property type="molecule type" value="Genomic_DNA"/>
</dbReference>
<comment type="caution">
    <text evidence="1">The sequence shown here is derived from an EMBL/GenBank/DDBJ whole genome shotgun (WGS) entry which is preliminary data.</text>
</comment>
<evidence type="ECO:0000313" key="1">
    <source>
        <dbReference type="EMBL" id="KAH7112663.1"/>
    </source>
</evidence>
<accession>A0A9P9D4P2</accession>
<sequence>MAFDLQTFRRPCDIGFRVEVHDADHPRRNCTFDPGGNMRARDPSHTGDAQACLDHLRWRRSGGPFISFFTNWNAALRRQRWMIEQEQGATEVLIVAVWLKGLPGVWSCALLITY</sequence>
<organism evidence="1 2">
    <name type="scientific">Dactylonectria macrodidyma</name>
    <dbReference type="NCBI Taxonomy" id="307937"/>
    <lineage>
        <taxon>Eukaryota</taxon>
        <taxon>Fungi</taxon>
        <taxon>Dikarya</taxon>
        <taxon>Ascomycota</taxon>
        <taxon>Pezizomycotina</taxon>
        <taxon>Sordariomycetes</taxon>
        <taxon>Hypocreomycetidae</taxon>
        <taxon>Hypocreales</taxon>
        <taxon>Nectriaceae</taxon>
        <taxon>Dactylonectria</taxon>
    </lineage>
</organism>
<proteinExistence type="predicted"/>
<evidence type="ECO:0000313" key="2">
    <source>
        <dbReference type="Proteomes" id="UP000738349"/>
    </source>
</evidence>
<dbReference type="AlphaFoldDB" id="A0A9P9D4P2"/>
<name>A0A9P9D4P2_9HYPO</name>